<gene>
    <name evidence="6" type="ORF">TCE0_018f05067</name>
</gene>
<dbReference type="AlphaFoldDB" id="A0A510NVB5"/>
<dbReference type="PRINTS" id="PR00420">
    <property type="entry name" value="RNGMNOXGNASE"/>
</dbReference>
<dbReference type="InterPro" id="IPR002938">
    <property type="entry name" value="FAD-bd"/>
</dbReference>
<evidence type="ECO:0000256" key="1">
    <source>
        <dbReference type="ARBA" id="ARBA00007992"/>
    </source>
</evidence>
<keyword evidence="7" id="KW-1185">Reference proteome</keyword>
<dbReference type="PANTHER" id="PTHR47356:SF2">
    <property type="entry name" value="FAD-BINDING DOMAIN-CONTAINING PROTEIN-RELATED"/>
    <property type="match status" value="1"/>
</dbReference>
<organism evidence="6 7">
    <name type="scientific">Talaromyces pinophilus</name>
    <name type="common">Penicillium pinophilum</name>
    <dbReference type="NCBI Taxonomy" id="128442"/>
    <lineage>
        <taxon>Eukaryota</taxon>
        <taxon>Fungi</taxon>
        <taxon>Dikarya</taxon>
        <taxon>Ascomycota</taxon>
        <taxon>Pezizomycotina</taxon>
        <taxon>Eurotiomycetes</taxon>
        <taxon>Eurotiomycetidae</taxon>
        <taxon>Eurotiales</taxon>
        <taxon>Trichocomaceae</taxon>
        <taxon>Talaromyces</taxon>
        <taxon>Talaromyces sect. Talaromyces</taxon>
    </lineage>
</organism>
<keyword evidence="2" id="KW-0285">Flavoprotein</keyword>
<feature type="domain" description="FAD-binding" evidence="5">
    <location>
        <begin position="5"/>
        <end position="171"/>
    </location>
</feature>
<dbReference type="GO" id="GO:0004497">
    <property type="term" value="F:monooxygenase activity"/>
    <property type="evidence" value="ECO:0007669"/>
    <property type="project" value="UniProtKB-KW"/>
</dbReference>
<evidence type="ECO:0000256" key="2">
    <source>
        <dbReference type="ARBA" id="ARBA00022630"/>
    </source>
</evidence>
<accession>A0A510NVB5</accession>
<dbReference type="Pfam" id="PF01494">
    <property type="entry name" value="FAD_binding_3"/>
    <property type="match status" value="2"/>
</dbReference>
<evidence type="ECO:0000259" key="5">
    <source>
        <dbReference type="Pfam" id="PF01494"/>
    </source>
</evidence>
<evidence type="ECO:0000313" key="7">
    <source>
        <dbReference type="Proteomes" id="UP000053095"/>
    </source>
</evidence>
<dbReference type="GO" id="GO:0071949">
    <property type="term" value="F:FAD binding"/>
    <property type="evidence" value="ECO:0007669"/>
    <property type="project" value="InterPro"/>
</dbReference>
<dbReference type="SUPFAM" id="SSF51905">
    <property type="entry name" value="FAD/NAD(P)-binding domain"/>
    <property type="match status" value="1"/>
</dbReference>
<dbReference type="Proteomes" id="UP000053095">
    <property type="component" value="Unassembled WGS sequence"/>
</dbReference>
<evidence type="ECO:0000313" key="6">
    <source>
        <dbReference type="EMBL" id="GAM36178.1"/>
    </source>
</evidence>
<reference evidence="7" key="1">
    <citation type="journal article" date="2015" name="Genome Announc.">
        <title>Draft genome sequence of Talaromyces cellulolyticus strain Y-94, a source of lignocellulosic biomass-degrading enzymes.</title>
        <authorList>
            <person name="Fujii T."/>
            <person name="Koike H."/>
            <person name="Sawayama S."/>
            <person name="Yano S."/>
            <person name="Inoue H."/>
        </authorList>
    </citation>
    <scope>NUCLEOTIDE SEQUENCE [LARGE SCALE GENOMIC DNA]</scope>
    <source>
        <strain evidence="7">Y-94</strain>
    </source>
</reference>
<dbReference type="Gene3D" id="3.50.50.60">
    <property type="entry name" value="FAD/NAD(P)-binding domain"/>
    <property type="match status" value="1"/>
</dbReference>
<dbReference type="PANTHER" id="PTHR47356">
    <property type="entry name" value="FAD-DEPENDENT MONOOXYGENASE ASQG-RELATED"/>
    <property type="match status" value="1"/>
</dbReference>
<sequence>MTFRIIVAGGGLVGLTTAHILSKAGIDFVVLEQHDNVTPYLGSLLSIMPSTLRVIDQLDLLDTFNEHCDMVQRLHFFRAETAKTLRDESAFFKLVQADCGHPILMGHRADIAKALYDSLPEDARKRILLRKRVTDIKVLPHGVEVTCQDGHVEKGSIVLGTDGVRSRVRQVMAKLEKIETMIEKEEKSPYIASHRNFFGDLPKLPGVEAGVNYEGLSDKVSTQLLVGSKRMWFNLYEQLDKPSSDHIRYTEKDQQAILDKWGHLFVAPGYQLRDIYEHRLKDTGLISLEEGLVDKWYSDRIVLAGDAVRKLTPNAGWGYNSGFIDMVVLVNHLRRLLKSDPSPSTEALNGVFKQYQADRAENTQKTYKASAERVRAVVWPGWLQRTIALWIMPYVSLGQLDWVLQSRALHRDSPVLEWVEEKHLPSHRVKYKQYPQPDE</sequence>
<keyword evidence="4" id="KW-0560">Oxidoreductase</keyword>
<evidence type="ECO:0000256" key="3">
    <source>
        <dbReference type="ARBA" id="ARBA00022827"/>
    </source>
</evidence>
<keyword evidence="6" id="KW-0503">Monooxygenase</keyword>
<name>A0A510NVB5_TALPI</name>
<dbReference type="InterPro" id="IPR050562">
    <property type="entry name" value="FAD_mOase_fung"/>
</dbReference>
<dbReference type="EMBL" id="DF933814">
    <property type="protein sequence ID" value="GAM36178.1"/>
    <property type="molecule type" value="Genomic_DNA"/>
</dbReference>
<proteinExistence type="inferred from homology"/>
<dbReference type="InterPro" id="IPR036188">
    <property type="entry name" value="FAD/NAD-bd_sf"/>
</dbReference>
<comment type="similarity">
    <text evidence="1">Belongs to the paxM FAD-dependent monooxygenase family.</text>
</comment>
<evidence type="ECO:0000256" key="4">
    <source>
        <dbReference type="ARBA" id="ARBA00023002"/>
    </source>
</evidence>
<feature type="domain" description="FAD-binding" evidence="5">
    <location>
        <begin position="286"/>
        <end position="365"/>
    </location>
</feature>
<protein>
    <submittedName>
        <fullName evidence="6">Monooxygenase</fullName>
    </submittedName>
</protein>
<keyword evidence="3" id="KW-0274">FAD</keyword>